<evidence type="ECO:0000256" key="1">
    <source>
        <dbReference type="ARBA" id="ARBA00022741"/>
    </source>
</evidence>
<dbReference type="PANTHER" id="PTHR35372">
    <property type="entry name" value="ATP BINDING PROTEIN-RELATED"/>
    <property type="match status" value="1"/>
</dbReference>
<dbReference type="InterPro" id="IPR045455">
    <property type="entry name" value="NrS-1_pol-like_helicase"/>
</dbReference>
<dbReference type="InterPro" id="IPR014818">
    <property type="entry name" value="Phage/plasmid_primase_P4_C"/>
</dbReference>
<proteinExistence type="predicted"/>
<dbReference type="InterPro" id="IPR027417">
    <property type="entry name" value="P-loop_NTPase"/>
</dbReference>
<dbReference type="Pfam" id="PF19263">
    <property type="entry name" value="DUF5906"/>
    <property type="match status" value="1"/>
</dbReference>
<dbReference type="SMART" id="SM00885">
    <property type="entry name" value="D5_N"/>
    <property type="match status" value="1"/>
</dbReference>
<keyword evidence="3" id="KW-0347">Helicase</keyword>
<evidence type="ECO:0000313" key="7">
    <source>
        <dbReference type="Proteomes" id="UP000050668"/>
    </source>
</evidence>
<dbReference type="NCBIfam" id="TIGR01613">
    <property type="entry name" value="primase_Cterm"/>
    <property type="match status" value="1"/>
</dbReference>
<dbReference type="Gene3D" id="3.40.50.300">
    <property type="entry name" value="P-loop containing nucleotide triphosphate hydrolases"/>
    <property type="match status" value="1"/>
</dbReference>
<comment type="caution">
    <text evidence="6">The sequence shown here is derived from an EMBL/GenBank/DDBJ whole genome shotgun (WGS) entry which is preliminary data.</text>
</comment>
<sequence>MPMELQNLKQWIVWRFEKEKGRDKPTKVPYQINGLKASSNNSNTWSTFEEVINAVRSKEYGFDGIGFMFAKDDNYIGIDIDNCYSEGEFNQIANDLMELLDSYSEFSPSGTGIHIIVKGQLPEYITGTGKKSAKYGLEIYSHGRFFTCTGNRENENEILERTDEIEEVFEKYFNREELATYTSTEFNTEPINLEEDSITWKKMFADKKNGSDIQAMYIGKLVRDNDHSSTDFYLCSELAFYCDKDFIKMDRMFRNSGLYRDKWDERRGSMLYGEMTLLKAAVSKKKTISDYKKEENDFHLIMNVKDSPSVDLQKVLIERRLRELEIAIAAWEEANGKGKKPSTISPIRCAIVLQEYISFVLFDLEENTRLAKYQPKEGTYTNNTTLIKRVISWLEPSFNEAKANEVIYHLTNQAQVKERTASRFLIPVKNGVFNLKTKTLEPFSAKYVFTSKIATSYVPNVVNPTTNGWDVESWLDSIACGDAEIVNLLWQVINDSLNGNYTRKKSIFLLGEGNNGKGTFQELITNLIGVQNIASLKVNEFDERFKLSLLEGRTAVIGDDVPANVYIDDSSNFNSVVTGDRVIVEQKNKPIYSTVFRCSVIQSTNGMPKFKNKTNGTVRRIVIVPFNADFNGAIENFKIKDEYIKHEEVLQYVLHKAINMDFEKFDIPSVSKIELEEFKQDNDPILDFKINVFDRWDLKEIPKYVVYGMYKSFCDENGYRFISDRKFHRQFKAQLPDEWIDGLKRFEWIELNGIGDLDRLGIGFPDKSKPQSTYKSEKLKIV</sequence>
<protein>
    <submittedName>
        <fullName evidence="6">DNA primase</fullName>
    </submittedName>
</protein>
<dbReference type="InterPro" id="IPR004968">
    <property type="entry name" value="DNA_primase/NTPase_C"/>
</dbReference>
<dbReference type="SUPFAM" id="SSF52540">
    <property type="entry name" value="P-loop containing nucleoside triphosphate hydrolases"/>
    <property type="match status" value="1"/>
</dbReference>
<dbReference type="InterPro" id="IPR006500">
    <property type="entry name" value="Helicase_put_C_phage/plasmid"/>
</dbReference>
<dbReference type="Pfam" id="PF03288">
    <property type="entry name" value="Pox_D5"/>
    <property type="match status" value="1"/>
</dbReference>
<dbReference type="InterPro" id="IPR051620">
    <property type="entry name" value="ORF904-like_C"/>
</dbReference>
<organism evidence="6 7">
    <name type="scientific">Lysinibacillus contaminans</name>
    <dbReference type="NCBI Taxonomy" id="1293441"/>
    <lineage>
        <taxon>Bacteria</taxon>
        <taxon>Bacillati</taxon>
        <taxon>Bacillota</taxon>
        <taxon>Bacilli</taxon>
        <taxon>Bacillales</taxon>
        <taxon>Bacillaceae</taxon>
        <taxon>Lysinibacillus</taxon>
    </lineage>
</organism>
<keyword evidence="4" id="KW-0067">ATP-binding</keyword>
<dbReference type="Pfam" id="PF22763">
    <property type="entry name" value="NrS1-1_pol-like_HBD"/>
    <property type="match status" value="1"/>
</dbReference>
<keyword evidence="7" id="KW-1185">Reference proteome</keyword>
<dbReference type="InterPro" id="IPR014015">
    <property type="entry name" value="Helicase_SF3_DNA-vir"/>
</dbReference>
<evidence type="ECO:0000256" key="4">
    <source>
        <dbReference type="ARBA" id="ARBA00022840"/>
    </source>
</evidence>
<dbReference type="EMBL" id="LGRV01000001">
    <property type="protein sequence ID" value="KOS71823.1"/>
    <property type="molecule type" value="Genomic_DNA"/>
</dbReference>
<reference evidence="7" key="1">
    <citation type="submission" date="2015-07" db="EMBL/GenBank/DDBJ databases">
        <title>Fjat-14205 dsm 2895.</title>
        <authorList>
            <person name="Liu B."/>
            <person name="Wang J."/>
            <person name="Zhu Y."/>
            <person name="Liu G."/>
            <person name="Chen Q."/>
            <person name="Chen Z."/>
            <person name="Lan J."/>
            <person name="Che J."/>
            <person name="Ge C."/>
            <person name="Shi H."/>
            <person name="Pan Z."/>
            <person name="Liu X."/>
        </authorList>
    </citation>
    <scope>NUCLEOTIDE SEQUENCE [LARGE SCALE GENOMIC DNA]</scope>
    <source>
        <strain evidence="7">DSM 25560</strain>
    </source>
</reference>
<gene>
    <name evidence="6" type="ORF">AEA09_01535</name>
</gene>
<dbReference type="PANTHER" id="PTHR35372:SF2">
    <property type="entry name" value="SF3 HELICASE DOMAIN-CONTAINING PROTEIN"/>
    <property type="match status" value="1"/>
</dbReference>
<keyword evidence="1" id="KW-0547">Nucleotide-binding</keyword>
<dbReference type="InterPro" id="IPR054468">
    <property type="entry name" value="NrSPol-like_HBD"/>
</dbReference>
<keyword evidence="2" id="KW-0378">Hydrolase</keyword>
<accession>A0ABR5K5V7</accession>
<dbReference type="Pfam" id="PF08706">
    <property type="entry name" value="D5_N"/>
    <property type="match status" value="1"/>
</dbReference>
<name>A0ABR5K5V7_9BACI</name>
<dbReference type="PROSITE" id="PS51206">
    <property type="entry name" value="SF3_HELICASE_1"/>
    <property type="match status" value="1"/>
</dbReference>
<evidence type="ECO:0000313" key="6">
    <source>
        <dbReference type="EMBL" id="KOS71823.1"/>
    </source>
</evidence>
<evidence type="ECO:0000259" key="5">
    <source>
        <dbReference type="PROSITE" id="PS51206"/>
    </source>
</evidence>
<evidence type="ECO:0000256" key="2">
    <source>
        <dbReference type="ARBA" id="ARBA00022801"/>
    </source>
</evidence>
<dbReference type="Proteomes" id="UP000050668">
    <property type="component" value="Unassembled WGS sequence"/>
</dbReference>
<evidence type="ECO:0000256" key="3">
    <source>
        <dbReference type="ARBA" id="ARBA00022806"/>
    </source>
</evidence>
<feature type="domain" description="SF3 helicase" evidence="5">
    <location>
        <begin position="484"/>
        <end position="639"/>
    </location>
</feature>